<feature type="region of interest" description="Disordered" evidence="1">
    <location>
        <begin position="1"/>
        <end position="56"/>
    </location>
</feature>
<name>A0A426YFR0_ENSVE</name>
<organism evidence="2 3">
    <name type="scientific">Ensete ventricosum</name>
    <name type="common">Abyssinian banana</name>
    <name type="synonym">Musa ensete</name>
    <dbReference type="NCBI Taxonomy" id="4639"/>
    <lineage>
        <taxon>Eukaryota</taxon>
        <taxon>Viridiplantae</taxon>
        <taxon>Streptophyta</taxon>
        <taxon>Embryophyta</taxon>
        <taxon>Tracheophyta</taxon>
        <taxon>Spermatophyta</taxon>
        <taxon>Magnoliopsida</taxon>
        <taxon>Liliopsida</taxon>
        <taxon>Zingiberales</taxon>
        <taxon>Musaceae</taxon>
        <taxon>Ensete</taxon>
    </lineage>
</organism>
<gene>
    <name evidence="2" type="ORF">B296_00043770</name>
</gene>
<evidence type="ECO:0000313" key="2">
    <source>
        <dbReference type="EMBL" id="RRT50584.1"/>
    </source>
</evidence>
<evidence type="ECO:0000313" key="3">
    <source>
        <dbReference type="Proteomes" id="UP000287651"/>
    </source>
</evidence>
<sequence length="118" mass="13296">TRERRGWRRLVVDPREAMAHGRPTGDEGAQAACKRGRRPEESKGETKKKSAPQTIRLPRQLEGEDLSMRTGGFGERCRKKKTLYTDFEFNGGGLFDGGDGFQVRLLALGDRVRSRVHP</sequence>
<feature type="compositionally biased region" description="Basic and acidic residues" evidence="1">
    <location>
        <begin position="1"/>
        <end position="25"/>
    </location>
</feature>
<protein>
    <submittedName>
        <fullName evidence="2">Uncharacterized protein</fullName>
    </submittedName>
</protein>
<feature type="non-terminal residue" evidence="2">
    <location>
        <position position="1"/>
    </location>
</feature>
<comment type="caution">
    <text evidence="2">The sequence shown here is derived from an EMBL/GenBank/DDBJ whole genome shotgun (WGS) entry which is preliminary data.</text>
</comment>
<dbReference type="AlphaFoldDB" id="A0A426YFR0"/>
<reference evidence="2 3" key="1">
    <citation type="journal article" date="2014" name="Agronomy (Basel)">
        <title>A Draft Genome Sequence for Ensete ventricosum, the Drought-Tolerant Tree Against Hunger.</title>
        <authorList>
            <person name="Harrison J."/>
            <person name="Moore K.A."/>
            <person name="Paszkiewicz K."/>
            <person name="Jones T."/>
            <person name="Grant M."/>
            <person name="Ambacheew D."/>
            <person name="Muzemil S."/>
            <person name="Studholme D.J."/>
        </authorList>
    </citation>
    <scope>NUCLEOTIDE SEQUENCE [LARGE SCALE GENOMIC DNA]</scope>
</reference>
<proteinExistence type="predicted"/>
<feature type="compositionally biased region" description="Basic and acidic residues" evidence="1">
    <location>
        <begin position="38"/>
        <end position="48"/>
    </location>
</feature>
<accession>A0A426YFR0</accession>
<dbReference type="Proteomes" id="UP000287651">
    <property type="component" value="Unassembled WGS sequence"/>
</dbReference>
<evidence type="ECO:0000256" key="1">
    <source>
        <dbReference type="SAM" id="MobiDB-lite"/>
    </source>
</evidence>
<dbReference type="EMBL" id="AMZH03012685">
    <property type="protein sequence ID" value="RRT50584.1"/>
    <property type="molecule type" value="Genomic_DNA"/>
</dbReference>